<dbReference type="Proteomes" id="UP000186309">
    <property type="component" value="Chromosome"/>
</dbReference>
<name>A0A1U7CJD9_9BACT</name>
<organism evidence="1 2">
    <name type="scientific">Paludisphaera borealis</name>
    <dbReference type="NCBI Taxonomy" id="1387353"/>
    <lineage>
        <taxon>Bacteria</taxon>
        <taxon>Pseudomonadati</taxon>
        <taxon>Planctomycetota</taxon>
        <taxon>Planctomycetia</taxon>
        <taxon>Isosphaerales</taxon>
        <taxon>Isosphaeraceae</taxon>
        <taxon>Paludisphaera</taxon>
    </lineage>
</organism>
<proteinExistence type="predicted"/>
<dbReference type="AlphaFoldDB" id="A0A1U7CJD9"/>
<sequence>MPAVIVATADARTLDDFYQRFRIVTVVSCSDHVVMMYLTEHHFTKMKSGTGQWPLVE</sequence>
<dbReference type="EMBL" id="CP019082">
    <property type="protein sequence ID" value="APW59026.1"/>
    <property type="molecule type" value="Genomic_DNA"/>
</dbReference>
<evidence type="ECO:0000313" key="2">
    <source>
        <dbReference type="Proteomes" id="UP000186309"/>
    </source>
</evidence>
<reference evidence="2" key="1">
    <citation type="submission" date="2016-12" db="EMBL/GenBank/DDBJ databases">
        <title>Comparative genomics of four Isosphaeraceae planctomycetes: a common pool of plasmids and glycoside hydrolase genes.</title>
        <authorList>
            <person name="Ivanova A."/>
        </authorList>
    </citation>
    <scope>NUCLEOTIDE SEQUENCE [LARGE SCALE GENOMIC DNA]</scope>
    <source>
        <strain evidence="2">PX4</strain>
    </source>
</reference>
<protein>
    <submittedName>
        <fullName evidence="1">Uncharacterized protein</fullName>
    </submittedName>
</protein>
<dbReference type="KEGG" id="pbor:BSF38_00439"/>
<evidence type="ECO:0000313" key="1">
    <source>
        <dbReference type="EMBL" id="APW59026.1"/>
    </source>
</evidence>
<gene>
    <name evidence="1" type="ORF">BSF38_00439</name>
</gene>
<keyword evidence="2" id="KW-1185">Reference proteome</keyword>
<accession>A0A1U7CJD9</accession>
<dbReference type="STRING" id="1387353.BSF38_00439"/>